<evidence type="ECO:0000313" key="1">
    <source>
        <dbReference type="EMBL" id="MDB1162124.1"/>
    </source>
</evidence>
<dbReference type="RefSeq" id="WP_195223708.1">
    <property type="nucleotide sequence ID" value="NZ_JADMXZ010000003.1"/>
</dbReference>
<dbReference type="AlphaFoldDB" id="A0AAW6A2W8"/>
<sequence>MTDEPDMFATSDDLERRWHKLTDEEREKADTHLMDVTDYIKERSPNWQRLHDERPRLLVKITCDIVRRIMQADPYGIPGGVTQMNQTTGSFSEQYSFGAPTGDLWLRDDEKKLLGINAQRAFSVDMATGEVS</sequence>
<proteinExistence type="predicted"/>
<dbReference type="Proteomes" id="UP001211105">
    <property type="component" value="Unassembled WGS sequence"/>
</dbReference>
<gene>
    <name evidence="1" type="ORF">PL707_07580</name>
</gene>
<protein>
    <submittedName>
        <fullName evidence="1">Gp19/Gp15/Gp42 family protein</fullName>
    </submittedName>
</protein>
<comment type="caution">
    <text evidence="1">The sequence shown here is derived from an EMBL/GenBank/DDBJ whole genome shotgun (WGS) entry which is preliminary data.</text>
</comment>
<reference evidence="1" key="1">
    <citation type="submission" date="2023-01" db="EMBL/GenBank/DDBJ databases">
        <title>Human gut microbiome strain richness.</title>
        <authorList>
            <person name="Chen-Liaw A."/>
        </authorList>
    </citation>
    <scope>NUCLEOTIDE SEQUENCE</scope>
    <source>
        <strain evidence="1">BSD2780120875st1_E5_BSD2780120875b_170604</strain>
    </source>
</reference>
<dbReference type="EMBL" id="JAQKGX010000004">
    <property type="protein sequence ID" value="MDB1162124.1"/>
    <property type="molecule type" value="Genomic_DNA"/>
</dbReference>
<organism evidence="1 2">
    <name type="scientific">Bifidobacterium catenulatum</name>
    <dbReference type="NCBI Taxonomy" id="1686"/>
    <lineage>
        <taxon>Bacteria</taxon>
        <taxon>Bacillati</taxon>
        <taxon>Actinomycetota</taxon>
        <taxon>Actinomycetes</taxon>
        <taxon>Bifidobacteriales</taxon>
        <taxon>Bifidobacteriaceae</taxon>
        <taxon>Bifidobacterium</taxon>
    </lineage>
</organism>
<name>A0AAW6A2W8_9BIFI</name>
<evidence type="ECO:0000313" key="2">
    <source>
        <dbReference type="Proteomes" id="UP001211105"/>
    </source>
</evidence>
<dbReference type="InterPro" id="IPR018963">
    <property type="entry name" value="Mycophage_D29_Gp19"/>
</dbReference>
<accession>A0AAW6A2W8</accession>
<dbReference type="Pfam" id="PF09355">
    <property type="entry name" value="Phage_Gp19"/>
    <property type="match status" value="1"/>
</dbReference>